<sequence>MGEPDLKAELPRAEPGTAEGTGRIVVPFTARMLGAIGRDVNAVCSPLSAQVVLTMAGLGAAGDTRAQMEAVLGGTMDELAAASNTLSSVLAAVGDQERAADEDDAPEPAVASLVNGVWTQEGITVQEAYLEDLAEHFGSGVYEVDYTDDGARKDARERINGWVADATNDLIEELISADLLSADTRMVLVNALHLKAAWHQPLSSAPGPFTLADGSEVETEMLTGTAQGWYEDDVCRATSLGTYGGDLSLALVQPVADVPAVLDAWADAVADGAEGAGGGLSAVLDGVQNSDPVELILPAFDIGWGGSLKEILEGLGMELAFGAADFSGITAEEELHISDVVQKAVITVDSEGMEAAAATAAGFAASAPAEPNELVLDSPFLFVAYETSTLAPLVLGWIGDPSQTR</sequence>
<evidence type="ECO:0000256" key="2">
    <source>
        <dbReference type="SAM" id="MobiDB-lite"/>
    </source>
</evidence>
<dbReference type="InterPro" id="IPR042185">
    <property type="entry name" value="Serpin_sf_2"/>
</dbReference>
<dbReference type="InterPro" id="IPR036186">
    <property type="entry name" value="Serpin_sf"/>
</dbReference>
<dbReference type="OrthoDB" id="9764871at2"/>
<dbReference type="Gene3D" id="3.30.497.10">
    <property type="entry name" value="Antithrombin, subunit I, domain 2"/>
    <property type="match status" value="1"/>
</dbReference>
<dbReference type="GO" id="GO:0008233">
    <property type="term" value="F:peptidase activity"/>
    <property type="evidence" value="ECO:0007669"/>
    <property type="project" value="UniProtKB-KW"/>
</dbReference>
<reference evidence="4 5" key="1">
    <citation type="journal article" date="2013" name="Genome Announc.">
        <title>Draft genome sequence of an Actinobacterium, Brachybacterium muris strain UCD-AY4.</title>
        <authorList>
            <person name="Lo J.R."/>
            <person name="Lang J.M."/>
            <person name="Darling A.E."/>
            <person name="Eisen J.A."/>
            <person name="Coil D.A."/>
        </authorList>
    </citation>
    <scope>NUCLEOTIDE SEQUENCE [LARGE SCALE GENOMIC DNA]</scope>
    <source>
        <strain evidence="4 5">UCD-AY4</strain>
    </source>
</reference>
<protein>
    <submittedName>
        <fullName evidence="4">Serine protease</fullName>
    </submittedName>
</protein>
<comment type="caution">
    <text evidence="4">The sequence shown here is derived from an EMBL/GenBank/DDBJ whole genome shotgun (WGS) entry which is preliminary data.</text>
</comment>
<dbReference type="SUPFAM" id="SSF56574">
    <property type="entry name" value="Serpins"/>
    <property type="match status" value="1"/>
</dbReference>
<dbReference type="GO" id="GO:0005615">
    <property type="term" value="C:extracellular space"/>
    <property type="evidence" value="ECO:0007669"/>
    <property type="project" value="InterPro"/>
</dbReference>
<feature type="compositionally biased region" description="Basic and acidic residues" evidence="2">
    <location>
        <begin position="1"/>
        <end position="12"/>
    </location>
</feature>
<dbReference type="HOGENOM" id="CLU_023330_0_3_11"/>
<dbReference type="PROSITE" id="PS00284">
    <property type="entry name" value="SERPIN"/>
    <property type="match status" value="1"/>
</dbReference>
<evidence type="ECO:0000313" key="5">
    <source>
        <dbReference type="Proteomes" id="UP000019754"/>
    </source>
</evidence>
<gene>
    <name evidence="4" type="ORF">D641_0110465</name>
</gene>
<dbReference type="InterPro" id="IPR023796">
    <property type="entry name" value="Serpin_dom"/>
</dbReference>
<dbReference type="InterPro" id="IPR000215">
    <property type="entry name" value="Serpin_fam"/>
</dbReference>
<dbReference type="MEROPS" id="I04.037"/>
<dbReference type="SMART" id="SM00093">
    <property type="entry name" value="SERPIN"/>
    <property type="match status" value="1"/>
</dbReference>
<dbReference type="AlphaFoldDB" id="A0A022KSY0"/>
<dbReference type="InterPro" id="IPR042178">
    <property type="entry name" value="Serpin_sf_1"/>
</dbReference>
<keyword evidence="4" id="KW-0645">Protease</keyword>
<evidence type="ECO:0000259" key="3">
    <source>
        <dbReference type="SMART" id="SM00093"/>
    </source>
</evidence>
<dbReference type="PANTHER" id="PTHR11461:SF211">
    <property type="entry name" value="GH10112P-RELATED"/>
    <property type="match status" value="1"/>
</dbReference>
<dbReference type="GO" id="GO:0006508">
    <property type="term" value="P:proteolysis"/>
    <property type="evidence" value="ECO:0007669"/>
    <property type="project" value="UniProtKB-KW"/>
</dbReference>
<dbReference type="Proteomes" id="UP000019754">
    <property type="component" value="Unassembled WGS sequence"/>
</dbReference>
<dbReference type="STRING" id="1249481.D641_0110465"/>
<dbReference type="PANTHER" id="PTHR11461">
    <property type="entry name" value="SERINE PROTEASE INHIBITOR, SERPIN"/>
    <property type="match status" value="1"/>
</dbReference>
<feature type="domain" description="Serpin" evidence="3">
    <location>
        <begin position="30"/>
        <end position="401"/>
    </location>
</feature>
<feature type="region of interest" description="Disordered" evidence="2">
    <location>
        <begin position="1"/>
        <end position="20"/>
    </location>
</feature>
<keyword evidence="4" id="KW-0378">Hydrolase</keyword>
<dbReference type="RefSeq" id="WP_017824732.1">
    <property type="nucleotide sequence ID" value="NZ_KB403092.1"/>
</dbReference>
<dbReference type="EMBL" id="AORC01000012">
    <property type="protein sequence ID" value="EYT48843.1"/>
    <property type="molecule type" value="Genomic_DNA"/>
</dbReference>
<dbReference type="Pfam" id="PF00079">
    <property type="entry name" value="Serpin"/>
    <property type="match status" value="1"/>
</dbReference>
<comment type="similarity">
    <text evidence="1">Belongs to the serpin family.</text>
</comment>
<evidence type="ECO:0000313" key="4">
    <source>
        <dbReference type="EMBL" id="EYT48843.1"/>
    </source>
</evidence>
<dbReference type="GO" id="GO:0004867">
    <property type="term" value="F:serine-type endopeptidase inhibitor activity"/>
    <property type="evidence" value="ECO:0007669"/>
    <property type="project" value="InterPro"/>
</dbReference>
<organism evidence="4 5">
    <name type="scientific">Brachybacterium muris UCD-AY4</name>
    <dbReference type="NCBI Taxonomy" id="1249481"/>
    <lineage>
        <taxon>Bacteria</taxon>
        <taxon>Bacillati</taxon>
        <taxon>Actinomycetota</taxon>
        <taxon>Actinomycetes</taxon>
        <taxon>Micrococcales</taxon>
        <taxon>Dermabacteraceae</taxon>
        <taxon>Brachybacterium</taxon>
    </lineage>
</organism>
<evidence type="ECO:0000256" key="1">
    <source>
        <dbReference type="RuleBase" id="RU000411"/>
    </source>
</evidence>
<accession>A0A022KSY0</accession>
<keyword evidence="5" id="KW-1185">Reference proteome</keyword>
<dbReference type="InterPro" id="IPR023795">
    <property type="entry name" value="Serpin_CS"/>
</dbReference>
<dbReference type="Gene3D" id="2.30.39.10">
    <property type="entry name" value="Alpha-1-antitrypsin, domain 1"/>
    <property type="match status" value="1"/>
</dbReference>
<proteinExistence type="inferred from homology"/>
<name>A0A022KSY0_9MICO</name>